<dbReference type="Proteomes" id="UP001153954">
    <property type="component" value="Unassembled WGS sequence"/>
</dbReference>
<feature type="chain" id="PRO_5043885812" description="Pentraxin (PTX) domain-containing protein" evidence="7">
    <location>
        <begin position="18"/>
        <end position="864"/>
    </location>
</feature>
<proteinExistence type="predicted"/>
<organism evidence="9 10">
    <name type="scientific">Euphydryas editha</name>
    <name type="common">Edith's checkerspot</name>
    <dbReference type="NCBI Taxonomy" id="104508"/>
    <lineage>
        <taxon>Eukaryota</taxon>
        <taxon>Metazoa</taxon>
        <taxon>Ecdysozoa</taxon>
        <taxon>Arthropoda</taxon>
        <taxon>Hexapoda</taxon>
        <taxon>Insecta</taxon>
        <taxon>Pterygota</taxon>
        <taxon>Neoptera</taxon>
        <taxon>Endopterygota</taxon>
        <taxon>Lepidoptera</taxon>
        <taxon>Glossata</taxon>
        <taxon>Ditrysia</taxon>
        <taxon>Papilionoidea</taxon>
        <taxon>Nymphalidae</taxon>
        <taxon>Nymphalinae</taxon>
        <taxon>Euphydryas</taxon>
    </lineage>
</organism>
<keyword evidence="10" id="KW-1185">Reference proteome</keyword>
<keyword evidence="3" id="KW-0106">Calcium</keyword>
<evidence type="ECO:0000256" key="2">
    <source>
        <dbReference type="ARBA" id="ARBA00022723"/>
    </source>
</evidence>
<evidence type="ECO:0000256" key="6">
    <source>
        <dbReference type="SAM" id="MobiDB-lite"/>
    </source>
</evidence>
<feature type="signal peptide" evidence="7">
    <location>
        <begin position="1"/>
        <end position="17"/>
    </location>
</feature>
<dbReference type="PANTHER" id="PTHR19277:SF125">
    <property type="entry name" value="B6"/>
    <property type="match status" value="1"/>
</dbReference>
<accession>A0AAU9UUT1</accession>
<dbReference type="SMART" id="SM00159">
    <property type="entry name" value="PTX"/>
    <property type="match status" value="1"/>
</dbReference>
<evidence type="ECO:0000256" key="7">
    <source>
        <dbReference type="SAM" id="SignalP"/>
    </source>
</evidence>
<keyword evidence="7" id="KW-0732">Signal</keyword>
<keyword evidence="4" id="KW-1015">Disulfide bond</keyword>
<dbReference type="AlphaFoldDB" id="A0AAU9UUT1"/>
<dbReference type="InterPro" id="IPR013320">
    <property type="entry name" value="ConA-like_dom_sf"/>
</dbReference>
<reference evidence="9" key="1">
    <citation type="submission" date="2022-03" db="EMBL/GenBank/DDBJ databases">
        <authorList>
            <person name="Tunstrom K."/>
        </authorList>
    </citation>
    <scope>NUCLEOTIDE SEQUENCE</scope>
</reference>
<keyword evidence="5" id="KW-0325">Glycoprotein</keyword>
<evidence type="ECO:0000256" key="3">
    <source>
        <dbReference type="ARBA" id="ARBA00022837"/>
    </source>
</evidence>
<evidence type="ECO:0000256" key="5">
    <source>
        <dbReference type="ARBA" id="ARBA00023180"/>
    </source>
</evidence>
<evidence type="ECO:0000256" key="4">
    <source>
        <dbReference type="ARBA" id="ARBA00023157"/>
    </source>
</evidence>
<comment type="caution">
    <text evidence="9">The sequence shown here is derived from an EMBL/GenBank/DDBJ whole genome shotgun (WGS) entry which is preliminary data.</text>
</comment>
<evidence type="ECO:0000259" key="8">
    <source>
        <dbReference type="SMART" id="SM00159"/>
    </source>
</evidence>
<evidence type="ECO:0000256" key="1">
    <source>
        <dbReference type="ARBA" id="ARBA00001913"/>
    </source>
</evidence>
<feature type="compositionally biased region" description="Polar residues" evidence="6">
    <location>
        <begin position="316"/>
        <end position="331"/>
    </location>
</feature>
<evidence type="ECO:0000313" key="9">
    <source>
        <dbReference type="EMBL" id="CAH2103291.1"/>
    </source>
</evidence>
<dbReference type="SUPFAM" id="SSF49899">
    <property type="entry name" value="Concanavalin A-like lectins/glucanases"/>
    <property type="match status" value="1"/>
</dbReference>
<keyword evidence="2" id="KW-0479">Metal-binding</keyword>
<dbReference type="PANTHER" id="PTHR19277">
    <property type="entry name" value="PENTRAXIN"/>
    <property type="match status" value="1"/>
</dbReference>
<feature type="region of interest" description="Disordered" evidence="6">
    <location>
        <begin position="307"/>
        <end position="335"/>
    </location>
</feature>
<name>A0AAU9UUT1_EUPED</name>
<dbReference type="Pfam" id="PF13385">
    <property type="entry name" value="Laminin_G_3"/>
    <property type="match status" value="1"/>
</dbReference>
<comment type="cofactor">
    <cofactor evidence="1">
        <name>Ca(2+)</name>
        <dbReference type="ChEBI" id="CHEBI:29108"/>
    </cofactor>
</comment>
<dbReference type="EMBL" id="CAKOGL010000026">
    <property type="protein sequence ID" value="CAH2103291.1"/>
    <property type="molecule type" value="Genomic_DNA"/>
</dbReference>
<dbReference type="InterPro" id="IPR001759">
    <property type="entry name" value="PTX_dom"/>
</dbReference>
<dbReference type="GO" id="GO:0046872">
    <property type="term" value="F:metal ion binding"/>
    <property type="evidence" value="ECO:0007669"/>
    <property type="project" value="UniProtKB-KW"/>
</dbReference>
<dbReference type="Gene3D" id="2.60.120.200">
    <property type="match status" value="1"/>
</dbReference>
<dbReference type="InterPro" id="IPR051360">
    <property type="entry name" value="Neuronal_Pentraxin_Related"/>
</dbReference>
<gene>
    <name evidence="9" type="ORF">EEDITHA_LOCUS17827</name>
</gene>
<sequence length="864" mass="99404">MMRFQYLVLAVILSADAINRPVYKIVLTQKGFAQFLQYDVESPPIREFTFCTWLRFFDLAGDQSVFTYVANGNSRVVRLWLGSGGRHIKISMNGQTPSSAPVDITKNTWRHICLSYQSDFGAWALYVDGRLTSCEAAQSLHGFVIPGGGSIVIGYGITDAEHPNGFEGEIFGANMILASTIERNYTIKTDPKYRQKSFNKNKLLGNKDIKYVVLSDLEIDTIQETSEAPKFSPYNTTRNFIKFTTPYSAIEHDVGLDLSPLKIKLAETSNEKEILDFPVMENRFKGYNEKNSFWTLMNNADKFNKLKEKNRKNVEQSRSGTQELPTISQYETPPPPTSFQDYVRSNLNMKKPTIIPYFEIKKYEKPNHSKSVSNQNLFEVSDVEKPPPFEKNSKVYGQWTSSQFANSVLNYIKSFNDQYKEKRKIPSTIPLIKFSDSFPYASDFKLTQVRPPFSEQRKNFLYKRIDKRDVKQPEFNVKIIHDDIRSQILESHSKTQAKNVKVINRGIIDSSREYRINRDVDNQLTDEIRKPRPFVAASKTNSNKIPTRLNLYRNRDLMTILPFLKSTEYFTEGNSKKKSSNSHDIYTKTLSNANKWHNVKSFNSDYTPRHINMESDENEVTIDSKIAEVNKKYPSVRLKYMPNNHKVVKNVDEETIINARALATEISNLSNTHTDSVSILKYNHGFLPTNNKNTKLENKLNLDLKNNDDAKRKIKATDNFNHNVKIGNALNERFIIGNNEQQNQISFIGGDEKIPDINRYRSEIDQNDEKVPPSLVPKICKNVELYDRLFYIQPDGSVDVTQILSPVKGKNLGIEFITQNYKKCSLEESIFRYSPLLFIDWSTTPVRLFGGAYPKKTKDLCGFF</sequence>
<feature type="domain" description="Pentraxin (PTX)" evidence="8">
    <location>
        <begin position="19"/>
        <end position="233"/>
    </location>
</feature>
<evidence type="ECO:0000313" key="10">
    <source>
        <dbReference type="Proteomes" id="UP001153954"/>
    </source>
</evidence>
<protein>
    <recommendedName>
        <fullName evidence="8">Pentraxin (PTX) domain-containing protein</fullName>
    </recommendedName>
</protein>